<gene>
    <name evidence="3" type="ORF">G7043_47190</name>
</gene>
<dbReference type="GO" id="GO:0008237">
    <property type="term" value="F:metallopeptidase activity"/>
    <property type="evidence" value="ECO:0007669"/>
    <property type="project" value="UniProtKB-KW"/>
</dbReference>
<evidence type="ECO:0000313" key="3">
    <source>
        <dbReference type="EMBL" id="NGY66492.1"/>
    </source>
</evidence>
<reference evidence="3 4" key="1">
    <citation type="submission" date="2020-03" db="EMBL/GenBank/DDBJ databases">
        <title>Isolation and identification of active actinomycetes.</title>
        <authorList>
            <person name="Sun X."/>
        </authorList>
    </citation>
    <scope>NUCLEOTIDE SEQUENCE [LARGE SCALE GENOMIC DNA]</scope>
    <source>
        <strain evidence="3 4">NEAU-D13</strain>
    </source>
</reference>
<accession>A0A7C9VYX3</accession>
<keyword evidence="3" id="KW-0378">Hydrolase</keyword>
<keyword evidence="4" id="KW-1185">Reference proteome</keyword>
<dbReference type="RefSeq" id="WP_166056312.1">
    <property type="nucleotide sequence ID" value="NZ_JAAMPJ010000024.1"/>
</dbReference>
<organism evidence="3 4">
    <name type="scientific">Lentzea alba</name>
    <dbReference type="NCBI Taxonomy" id="2714351"/>
    <lineage>
        <taxon>Bacteria</taxon>
        <taxon>Bacillati</taxon>
        <taxon>Actinomycetota</taxon>
        <taxon>Actinomycetes</taxon>
        <taxon>Pseudonocardiales</taxon>
        <taxon>Pseudonocardiaceae</taxon>
        <taxon>Lentzea</taxon>
    </lineage>
</organism>
<feature type="transmembrane region" description="Helical" evidence="1">
    <location>
        <begin position="180"/>
        <end position="199"/>
    </location>
</feature>
<evidence type="ECO:0000313" key="4">
    <source>
        <dbReference type="Proteomes" id="UP000481360"/>
    </source>
</evidence>
<feature type="transmembrane region" description="Helical" evidence="1">
    <location>
        <begin position="68"/>
        <end position="92"/>
    </location>
</feature>
<dbReference type="InterPro" id="IPR003675">
    <property type="entry name" value="Rce1/LyrA-like_dom"/>
</dbReference>
<feature type="transmembrane region" description="Helical" evidence="1">
    <location>
        <begin position="148"/>
        <end position="168"/>
    </location>
</feature>
<name>A0A7C9VYX3_9PSEU</name>
<dbReference type="GO" id="GO:0080120">
    <property type="term" value="P:CAAX-box protein maturation"/>
    <property type="evidence" value="ECO:0007669"/>
    <property type="project" value="UniProtKB-ARBA"/>
</dbReference>
<keyword evidence="3" id="KW-0482">Metalloprotease</keyword>
<feature type="transmembrane region" description="Helical" evidence="1">
    <location>
        <begin position="248"/>
        <end position="268"/>
    </location>
</feature>
<dbReference type="GO" id="GO:0006508">
    <property type="term" value="P:proteolysis"/>
    <property type="evidence" value="ECO:0007669"/>
    <property type="project" value="UniProtKB-KW"/>
</dbReference>
<feature type="domain" description="CAAX prenyl protease 2/Lysostaphin resistance protein A-like" evidence="2">
    <location>
        <begin position="125"/>
        <end position="218"/>
    </location>
</feature>
<protein>
    <submittedName>
        <fullName evidence="3">CPBP family intramembrane metalloprotease</fullName>
    </submittedName>
</protein>
<dbReference type="InterPro" id="IPR042150">
    <property type="entry name" value="MmRce1-like"/>
</dbReference>
<dbReference type="PANTHER" id="PTHR35797">
    <property type="entry name" value="PROTEASE-RELATED"/>
    <property type="match status" value="1"/>
</dbReference>
<evidence type="ECO:0000256" key="1">
    <source>
        <dbReference type="SAM" id="Phobius"/>
    </source>
</evidence>
<dbReference type="AlphaFoldDB" id="A0A7C9VYX3"/>
<dbReference type="Pfam" id="PF02517">
    <property type="entry name" value="Rce1-like"/>
    <property type="match status" value="1"/>
</dbReference>
<dbReference type="EMBL" id="JAAMPJ010000024">
    <property type="protein sequence ID" value="NGY66492.1"/>
    <property type="molecule type" value="Genomic_DNA"/>
</dbReference>
<keyword evidence="1" id="KW-0812">Transmembrane</keyword>
<comment type="caution">
    <text evidence="3">The sequence shown here is derived from an EMBL/GenBank/DDBJ whole genome shotgun (WGS) entry which is preliminary data.</text>
</comment>
<feature type="transmembrane region" description="Helical" evidence="1">
    <location>
        <begin position="7"/>
        <end position="24"/>
    </location>
</feature>
<keyword evidence="1" id="KW-1133">Transmembrane helix</keyword>
<sequence length="279" mass="29615">MSTVRPVITFLSITFALPWLLWLASVSTEIVAAGSMLCVGIATAVTTRLTRTGDTGLTIRPLRTVGAYCALALIGVLGLAALAVAIGTAAGVHRLDLTGFSGLHQVFGSGPTAAVMFAALAKNAIVFVILLPFAFCEEWGWRGFLLPRLLPLGTWTGLLTSGVIWALWHLPGYVGPHARPAFLSFAIFCVLFGTLLGWLRMTTNSIWPSTVAHAAYNTLVLGFVNVAFTDSAELATPNPWTFGMGGWPGWLVMSVLITILAVTGRIVAGARRSHINASH</sequence>
<evidence type="ECO:0000259" key="2">
    <source>
        <dbReference type="Pfam" id="PF02517"/>
    </source>
</evidence>
<dbReference type="GO" id="GO:0004175">
    <property type="term" value="F:endopeptidase activity"/>
    <property type="evidence" value="ECO:0007669"/>
    <property type="project" value="UniProtKB-ARBA"/>
</dbReference>
<proteinExistence type="predicted"/>
<feature type="transmembrane region" description="Helical" evidence="1">
    <location>
        <begin position="211"/>
        <end position="228"/>
    </location>
</feature>
<keyword evidence="3" id="KW-0645">Protease</keyword>
<feature type="transmembrane region" description="Helical" evidence="1">
    <location>
        <begin position="112"/>
        <end position="136"/>
    </location>
</feature>
<feature type="transmembrane region" description="Helical" evidence="1">
    <location>
        <begin position="30"/>
        <end position="47"/>
    </location>
</feature>
<dbReference type="Proteomes" id="UP000481360">
    <property type="component" value="Unassembled WGS sequence"/>
</dbReference>
<dbReference type="PANTHER" id="PTHR35797:SF1">
    <property type="entry name" value="PROTEASE"/>
    <property type="match status" value="1"/>
</dbReference>
<keyword evidence="1" id="KW-0472">Membrane</keyword>